<feature type="compositionally biased region" description="Polar residues" evidence="4">
    <location>
        <begin position="86"/>
        <end position="102"/>
    </location>
</feature>
<organism evidence="6 7">
    <name type="scientific">Cerrena zonata</name>
    <dbReference type="NCBI Taxonomy" id="2478898"/>
    <lineage>
        <taxon>Eukaryota</taxon>
        <taxon>Fungi</taxon>
        <taxon>Dikarya</taxon>
        <taxon>Basidiomycota</taxon>
        <taxon>Agaricomycotina</taxon>
        <taxon>Agaricomycetes</taxon>
        <taxon>Polyporales</taxon>
        <taxon>Cerrenaceae</taxon>
        <taxon>Cerrena</taxon>
    </lineage>
</organism>
<evidence type="ECO:0000256" key="2">
    <source>
        <dbReference type="ARBA" id="ARBA00022763"/>
    </source>
</evidence>
<dbReference type="PANTHER" id="PTHR15321">
    <property type="entry name" value="TUMOR SUPPRESSOR P53-BINDING PROTEIN 1"/>
    <property type="match status" value="1"/>
</dbReference>
<comment type="subcellular location">
    <subcellularLocation>
        <location evidence="1">Nucleus</location>
    </subcellularLocation>
</comment>
<feature type="domain" description="BRCT" evidence="5">
    <location>
        <begin position="1048"/>
        <end position="1154"/>
    </location>
</feature>
<feature type="region of interest" description="Disordered" evidence="4">
    <location>
        <begin position="25"/>
        <end position="225"/>
    </location>
</feature>
<dbReference type="GO" id="GO:0000077">
    <property type="term" value="P:DNA damage checkpoint signaling"/>
    <property type="evidence" value="ECO:0007669"/>
    <property type="project" value="TreeGrafter"/>
</dbReference>
<evidence type="ECO:0000256" key="3">
    <source>
        <dbReference type="ARBA" id="ARBA00023242"/>
    </source>
</evidence>
<feature type="compositionally biased region" description="Basic and acidic residues" evidence="4">
    <location>
        <begin position="272"/>
        <end position="285"/>
    </location>
</feature>
<dbReference type="InterPro" id="IPR047252">
    <property type="entry name" value="TP53BP1-like"/>
</dbReference>
<feature type="compositionally biased region" description="Low complexity" evidence="4">
    <location>
        <begin position="254"/>
        <end position="267"/>
    </location>
</feature>
<keyword evidence="3" id="KW-0539">Nucleus</keyword>
<dbReference type="AlphaFoldDB" id="A0AAW0GII7"/>
<dbReference type="Gene3D" id="2.30.30.140">
    <property type="match status" value="1"/>
</dbReference>
<evidence type="ECO:0000313" key="6">
    <source>
        <dbReference type="EMBL" id="KAK7693478.1"/>
    </source>
</evidence>
<feature type="compositionally biased region" description="Polar residues" evidence="4">
    <location>
        <begin position="286"/>
        <end position="315"/>
    </location>
</feature>
<reference evidence="6 7" key="1">
    <citation type="submission" date="2022-09" db="EMBL/GenBank/DDBJ databases">
        <authorList>
            <person name="Palmer J.M."/>
        </authorList>
    </citation>
    <scope>NUCLEOTIDE SEQUENCE [LARGE SCALE GENOMIC DNA]</scope>
    <source>
        <strain evidence="6 7">DSM 7382</strain>
    </source>
</reference>
<feature type="compositionally biased region" description="Polar residues" evidence="4">
    <location>
        <begin position="587"/>
        <end position="600"/>
    </location>
</feature>
<dbReference type="Gene3D" id="3.40.50.10190">
    <property type="entry name" value="BRCT domain"/>
    <property type="match status" value="1"/>
</dbReference>
<evidence type="ECO:0000259" key="5">
    <source>
        <dbReference type="PROSITE" id="PS50172"/>
    </source>
</evidence>
<evidence type="ECO:0000256" key="4">
    <source>
        <dbReference type="SAM" id="MobiDB-lite"/>
    </source>
</evidence>
<dbReference type="CDD" id="cd17745">
    <property type="entry name" value="BRCT_p53bp1_rpt1"/>
    <property type="match status" value="1"/>
</dbReference>
<dbReference type="GO" id="GO:0005634">
    <property type="term" value="C:nucleus"/>
    <property type="evidence" value="ECO:0007669"/>
    <property type="project" value="UniProtKB-SubCell"/>
</dbReference>
<dbReference type="PROSITE" id="PS50172">
    <property type="entry name" value="BRCT"/>
    <property type="match status" value="2"/>
</dbReference>
<accession>A0AAW0GII7</accession>
<feature type="domain" description="BRCT" evidence="5">
    <location>
        <begin position="898"/>
        <end position="1013"/>
    </location>
</feature>
<protein>
    <recommendedName>
        <fullName evidence="5">BRCT domain-containing protein</fullName>
    </recommendedName>
</protein>
<evidence type="ECO:0000313" key="7">
    <source>
        <dbReference type="Proteomes" id="UP001385951"/>
    </source>
</evidence>
<dbReference type="Pfam" id="PF18115">
    <property type="entry name" value="Tudor_3"/>
    <property type="match status" value="1"/>
</dbReference>
<dbReference type="InterPro" id="IPR036420">
    <property type="entry name" value="BRCT_dom_sf"/>
</dbReference>
<dbReference type="SUPFAM" id="SSF52113">
    <property type="entry name" value="BRCT domain"/>
    <property type="match status" value="1"/>
</dbReference>
<dbReference type="EMBL" id="JASBNA010000003">
    <property type="protein sequence ID" value="KAK7693478.1"/>
    <property type="molecule type" value="Genomic_DNA"/>
</dbReference>
<feature type="compositionally biased region" description="Polar residues" evidence="4">
    <location>
        <begin position="636"/>
        <end position="664"/>
    </location>
</feature>
<keyword evidence="7" id="KW-1185">Reference proteome</keyword>
<feature type="compositionally biased region" description="Polar residues" evidence="4">
    <location>
        <begin position="186"/>
        <end position="221"/>
    </location>
</feature>
<evidence type="ECO:0000256" key="1">
    <source>
        <dbReference type="ARBA" id="ARBA00004123"/>
    </source>
</evidence>
<proteinExistence type="predicted"/>
<dbReference type="GO" id="GO:0042393">
    <property type="term" value="F:histone binding"/>
    <property type="evidence" value="ECO:0007669"/>
    <property type="project" value="TreeGrafter"/>
</dbReference>
<comment type="caution">
    <text evidence="6">The sequence shown here is derived from an EMBL/GenBank/DDBJ whole genome shotgun (WGS) entry which is preliminary data.</text>
</comment>
<sequence length="1154" mass="126778">MMRIGEQSANDDSQPSLVVENVLRRHTPVTKGASSTREACRPSTPSTFGANLRSAAPQYHFHGLAATQTDSQLEDSQLPPGLDNPPRTSVSPEKNRSKSNNDPVDFSRQIGNETRRSLSPDSTRVKRGRDDVKRTSRYAPHRQTSLSPVSQDSFAEPLPPVDRARLYAGDSRPFNIPANRLDDSQDSAGSDNVMSSIFSPANRSQSIEPPNGQPSDSQSYGLNDDSIYGNMAFAQAQDIDEVPPNYVPPRRVHSPTSEHSSSAPSSSYYRLIDGHRDDDTNRHTPDVQSFQESQPTQPSTPVATQPTSDEPSQPSAYRDNPVFKSDAPPVQAAASIMTGTSTTTGRGLLGLVDPAKRWRVQTYLKQQDTITADTQPNTSAVATFGDTIMEETQMVDERPGTPVMEETQISEESQPMVETQPTEETQPSEEPSMYPRRQLPPAQPSAVSSTPMEVIPDSEPDDVAPPPRSSPRTPVTETRTKFRALSVSTVSEGDCSTIPGLAVPDNIPSSSALRQEVEESSDDEDTPLVVTTGIKPVSKAGKPSSSKVTQVPAVAMPPPQTTGRSAAATRVRRLPKKSTEEVHNRSWDTTVVPSSEPNESVAQPPVVPAPVPVAEVVKQNSKPPSRPRSTRKIIGSASTLSSVTPTRRFPTHSTVETDIESVNSDEVIPPPSDTADQITENGDEDAMDIESDLEAQNTRSRKRRRVASAAKVKKEPKSGTKRKASPTPSRAPKRIKSEPNTTQATRVFALWRAENVYYSGVVHEISKTSSKRFLIKFDDGDQEWTSLSKMRRCQLNPGDHVLFENGEMGTVVEYGGDDPDDYTTFELNDGTTRRVKMSGVRVAGRSLLSQWDDRVLDIDNIVPVIRPKSAKPSPAPSRMSVASVGSIKSIRSRVLGRTGFVVTICPGNNKGDQDKNKAMQSVKLSGGQVFDDWSNIFKMEGKTSQNGKRWVINDKDVITAKLDVDRVFLLADQFNHKPKFLMALALGIPCLSFKWLDACIREQQDVPWYPYLLPAGMSEILDARVSQFVDLDWGNSPAHLTDIMSYNVPPKVFRDKSLLCLSADYLPKMTKTKGLGAKESNALVPRILLCMGASRVEAVAEVRNTSHSLEKYDYVIVKEEKDVGPLRSQRAKCVHFGWVKECLVAGRILDYDWE</sequence>
<dbReference type="PANTHER" id="PTHR15321:SF3">
    <property type="entry name" value="TP53-BINDING PROTEIN 1"/>
    <property type="match status" value="1"/>
</dbReference>
<name>A0AAW0GII7_9APHY</name>
<feature type="compositionally biased region" description="Low complexity" evidence="4">
    <location>
        <begin position="418"/>
        <end position="432"/>
    </location>
</feature>
<feature type="compositionally biased region" description="Acidic residues" evidence="4">
    <location>
        <begin position="681"/>
        <end position="693"/>
    </location>
</feature>
<dbReference type="InterPro" id="IPR041297">
    <property type="entry name" value="Crb2_Tudor"/>
</dbReference>
<feature type="compositionally biased region" description="Basic and acidic residues" evidence="4">
    <location>
        <begin position="577"/>
        <end position="586"/>
    </location>
</feature>
<dbReference type="Proteomes" id="UP001385951">
    <property type="component" value="Unassembled WGS sequence"/>
</dbReference>
<gene>
    <name evidence="6" type="ORF">QCA50_003046</name>
</gene>
<feature type="region of interest" description="Disordered" evidence="4">
    <location>
        <begin position="241"/>
        <end position="326"/>
    </location>
</feature>
<feature type="compositionally biased region" description="Polar residues" evidence="4">
    <location>
        <begin position="32"/>
        <end position="49"/>
    </location>
</feature>
<feature type="region of interest" description="Disordered" evidence="4">
    <location>
        <begin position="396"/>
        <end position="741"/>
    </location>
</feature>
<keyword evidence="2" id="KW-0227">DNA damage</keyword>
<dbReference type="InterPro" id="IPR047249">
    <property type="entry name" value="BRCT_p53bp1-like_rpt1"/>
</dbReference>
<dbReference type="InterPro" id="IPR001357">
    <property type="entry name" value="BRCT_dom"/>
</dbReference>
<feature type="compositionally biased region" description="Polar residues" evidence="4">
    <location>
        <begin position="142"/>
        <end position="153"/>
    </location>
</feature>
<feature type="compositionally biased region" description="Polar residues" evidence="4">
    <location>
        <begin position="66"/>
        <end position="75"/>
    </location>
</feature>
<dbReference type="GO" id="GO:0045944">
    <property type="term" value="P:positive regulation of transcription by RNA polymerase II"/>
    <property type="evidence" value="ECO:0007669"/>
    <property type="project" value="TreeGrafter"/>
</dbReference>